<dbReference type="Gene3D" id="3.30.428.10">
    <property type="entry name" value="HIT-like"/>
    <property type="match status" value="1"/>
</dbReference>
<organism evidence="2 3">
    <name type="scientific">Neoarthrinium moseri</name>
    <dbReference type="NCBI Taxonomy" id="1658444"/>
    <lineage>
        <taxon>Eukaryota</taxon>
        <taxon>Fungi</taxon>
        <taxon>Dikarya</taxon>
        <taxon>Ascomycota</taxon>
        <taxon>Pezizomycotina</taxon>
        <taxon>Sordariomycetes</taxon>
        <taxon>Xylariomycetidae</taxon>
        <taxon>Amphisphaeriales</taxon>
        <taxon>Apiosporaceae</taxon>
        <taxon>Neoarthrinium</taxon>
    </lineage>
</organism>
<dbReference type="EMBL" id="JAFIMR010000015">
    <property type="protein sequence ID" value="KAI1869583.1"/>
    <property type="molecule type" value="Genomic_DNA"/>
</dbReference>
<comment type="caution">
    <text evidence="2">The sequence shown here is derived from an EMBL/GenBank/DDBJ whole genome shotgun (WGS) entry which is preliminary data.</text>
</comment>
<keyword evidence="3" id="KW-1185">Reference proteome</keyword>
<evidence type="ECO:0000256" key="1">
    <source>
        <dbReference type="SAM" id="MobiDB-lite"/>
    </source>
</evidence>
<name>A0A9P9WM19_9PEZI</name>
<protein>
    <submittedName>
        <fullName evidence="2">Uncharacterized protein</fullName>
    </submittedName>
</protein>
<evidence type="ECO:0000313" key="2">
    <source>
        <dbReference type="EMBL" id="KAI1869583.1"/>
    </source>
</evidence>
<dbReference type="AlphaFoldDB" id="A0A9P9WM19"/>
<proteinExistence type="predicted"/>
<dbReference type="Proteomes" id="UP000829685">
    <property type="component" value="Unassembled WGS sequence"/>
</dbReference>
<accession>A0A9P9WM19</accession>
<evidence type="ECO:0000313" key="3">
    <source>
        <dbReference type="Proteomes" id="UP000829685"/>
    </source>
</evidence>
<dbReference type="SUPFAM" id="SSF54197">
    <property type="entry name" value="HIT-like"/>
    <property type="match status" value="1"/>
</dbReference>
<reference evidence="2" key="1">
    <citation type="submission" date="2021-03" db="EMBL/GenBank/DDBJ databases">
        <title>Revisited historic fungal species revealed as producer of novel bioactive compounds through whole genome sequencing and comparative genomics.</title>
        <authorList>
            <person name="Vignolle G.A."/>
            <person name="Hochenegger N."/>
            <person name="Mach R.L."/>
            <person name="Mach-Aigner A.R."/>
            <person name="Javad Rahimi M."/>
            <person name="Salim K.A."/>
            <person name="Chan C.M."/>
            <person name="Lim L.B.L."/>
            <person name="Cai F."/>
            <person name="Druzhinina I.S."/>
            <person name="U'Ren J.M."/>
            <person name="Derntl C."/>
        </authorList>
    </citation>
    <scope>NUCLEOTIDE SEQUENCE</scope>
    <source>
        <strain evidence="2">TUCIM 5799</strain>
    </source>
</reference>
<dbReference type="InterPro" id="IPR036265">
    <property type="entry name" value="HIT-like_sf"/>
</dbReference>
<gene>
    <name evidence="2" type="ORF">JX265_006673</name>
</gene>
<sequence length="296" mass="33902">MATPEHDASNIRSRGIFIIDEASIQEKFDTFWGPDWADLAATDVAAYANNLQGHVFQNKKQHQAKEPARTVQNDGPNFRKWPERSPVLPNPKDKEFPGSNNEFKLVANTSSFDVAQYPDSPQRAGMSFIHVLGVPMARIFNGVALNKSNVRILQDIIDTFTAQWQTSRFREEVIQHQKVVIENTHRRQLECLGPEEETKKKRVEENYQKALGHFEELEPKAYKLEAGDFSFGLHLYPDHSVNHLHLHIIAGPPEFRAYSTRMHEEKTMDVRAVQQFIMSDGFPDYQSSKRSVQTVA</sequence>
<dbReference type="OrthoDB" id="1915375at2759"/>
<feature type="region of interest" description="Disordered" evidence="1">
    <location>
        <begin position="60"/>
        <end position="98"/>
    </location>
</feature>